<dbReference type="InterPro" id="IPR045690">
    <property type="entry name" value="DUF6055"/>
</dbReference>
<organism evidence="4 5">
    <name type="scientific">Flavobacterium chungangense</name>
    <dbReference type="NCBI Taxonomy" id="554283"/>
    <lineage>
        <taxon>Bacteria</taxon>
        <taxon>Pseudomonadati</taxon>
        <taxon>Bacteroidota</taxon>
        <taxon>Flavobacteriia</taxon>
        <taxon>Flavobacteriales</taxon>
        <taxon>Flavobacteriaceae</taxon>
        <taxon>Flavobacterium</taxon>
    </lineage>
</organism>
<feature type="domain" description="Secretion system C-terminal sorting" evidence="3">
    <location>
        <begin position="669"/>
        <end position="745"/>
    </location>
</feature>
<dbReference type="NCBIfam" id="TIGR04183">
    <property type="entry name" value="Por_Secre_tail"/>
    <property type="match status" value="1"/>
</dbReference>
<dbReference type="RefSeq" id="WP_031456496.1">
    <property type="nucleotide sequence ID" value="NZ_CAIJDO010000116.1"/>
</dbReference>
<proteinExistence type="predicted"/>
<evidence type="ECO:0000256" key="2">
    <source>
        <dbReference type="SAM" id="SignalP"/>
    </source>
</evidence>
<dbReference type="Proteomes" id="UP000556700">
    <property type="component" value="Unassembled WGS sequence"/>
</dbReference>
<comment type="caution">
    <text evidence="4">The sequence shown here is derived from an EMBL/GenBank/DDBJ whole genome shotgun (WGS) entry which is preliminary data.</text>
</comment>
<dbReference type="Pfam" id="PF18962">
    <property type="entry name" value="Por_Secre_tail"/>
    <property type="match status" value="1"/>
</dbReference>
<dbReference type="EMBL" id="CAIJDO010000116">
    <property type="protein sequence ID" value="CAD0003747.1"/>
    <property type="molecule type" value="Genomic_DNA"/>
</dbReference>
<protein>
    <submittedName>
        <fullName evidence="4">Multidrug transporter</fullName>
    </submittedName>
</protein>
<keyword evidence="1 2" id="KW-0732">Signal</keyword>
<dbReference type="SUPFAM" id="SSF51161">
    <property type="entry name" value="Trimeric LpxA-like enzymes"/>
    <property type="match status" value="1"/>
</dbReference>
<dbReference type="Pfam" id="PF19527">
    <property type="entry name" value="DUF6055"/>
    <property type="match status" value="1"/>
</dbReference>
<keyword evidence="5" id="KW-1185">Reference proteome</keyword>
<evidence type="ECO:0000313" key="4">
    <source>
        <dbReference type="EMBL" id="CAD0003747.1"/>
    </source>
</evidence>
<feature type="signal peptide" evidence="2">
    <location>
        <begin position="1"/>
        <end position="19"/>
    </location>
</feature>
<sequence length="747" mass="83462">MKKLFFLVTLFLCSYFAIAQKTLFTPTEWSDPNNEFYNKVSNSRKYESTNFVLYWGDKVGTNPATYSNTALRFTPKSVADTLETSFKRFITDLHFVNNAPTTNLGKYKIIIMMMNTWNSTDPRLEAFAQASSFSNTIGAMFVHPEATRDGGALSHEFAHTLQMMMRIQENPGNGTAFAGYDWGGPFFEGHANFMRAQAYPQWAEIDGTLTRWIQTKHFMWSSNRHHYTNFHLMYYVQEKEGFDFTRRMWAESINEEHPLQTIKRLKGFTQDQLDDYLWGYAQRQPAFDYPIQWNSQINATSNFGKTIRNVYNSIKTNMPRYTSRQYTLLTKVTGTTDQFYTNNDWAPQDYGMNVIPLYPTCSGTQKKVTIKFKGHTEVNTTQAGWRYGFVTTKTDGTISRYSPMYKTDGEASFTLNTSTEANIFLVVFAAPKVHVNYNMDVGYPKQRRYPYELKIANATPEGFQPSANFRSFLKTNGHIHTNGGGWVSNNANVASTVYVGPYAVVRAGTVSGNARIEDYAMVDGGTINGNAIVRGNACVYNATISNSAIVEGNAWMEGGSVSNTANIKGNAMLFAGNFGSSVVVGGDAEIGSCSTPGVYLQFPYWRNGRTDCDGKGASDTSNVDINASFTNFSAATMAFSTTPNCTVTTVTAKKATQEEDPSSDVSLNIYPNPTGGNLIISFMQTEHEKVTVSLFDINGRKLDVITDKIYDIGRIDLSYNCSHLISGVYLLSIQTGNSIVNKSIIKN</sequence>
<reference evidence="4 5" key="1">
    <citation type="submission" date="2020-06" db="EMBL/GenBank/DDBJ databases">
        <authorList>
            <person name="Criscuolo A."/>
        </authorList>
    </citation>
    <scope>NUCLEOTIDE SEQUENCE [LARGE SCALE GENOMIC DNA]</scope>
    <source>
        <strain evidence="5">CIP 110025</strain>
    </source>
</reference>
<gene>
    <name evidence="4" type="ORF">FLACHUCJ7_01587</name>
</gene>
<dbReference type="Gene3D" id="2.160.10.10">
    <property type="entry name" value="Hexapeptide repeat proteins"/>
    <property type="match status" value="1"/>
</dbReference>
<evidence type="ECO:0000259" key="3">
    <source>
        <dbReference type="Pfam" id="PF18962"/>
    </source>
</evidence>
<feature type="chain" id="PRO_5027767316" evidence="2">
    <location>
        <begin position="20"/>
        <end position="747"/>
    </location>
</feature>
<accession>A0A6V6YW39</accession>
<evidence type="ECO:0000256" key="1">
    <source>
        <dbReference type="ARBA" id="ARBA00022729"/>
    </source>
</evidence>
<dbReference type="AlphaFoldDB" id="A0A6V6YW39"/>
<name>A0A6V6YW39_9FLAO</name>
<evidence type="ECO:0000313" key="5">
    <source>
        <dbReference type="Proteomes" id="UP000556700"/>
    </source>
</evidence>
<dbReference type="InterPro" id="IPR011004">
    <property type="entry name" value="Trimer_LpxA-like_sf"/>
</dbReference>
<dbReference type="InterPro" id="IPR026444">
    <property type="entry name" value="Secre_tail"/>
</dbReference>